<evidence type="ECO:0000313" key="2">
    <source>
        <dbReference type="EMBL" id="MPD02469.1"/>
    </source>
</evidence>
<organism evidence="2 3">
    <name type="scientific">Portunus trituberculatus</name>
    <name type="common">Swimming crab</name>
    <name type="synonym">Neptunus trituberculatus</name>
    <dbReference type="NCBI Taxonomy" id="210409"/>
    <lineage>
        <taxon>Eukaryota</taxon>
        <taxon>Metazoa</taxon>
        <taxon>Ecdysozoa</taxon>
        <taxon>Arthropoda</taxon>
        <taxon>Crustacea</taxon>
        <taxon>Multicrustacea</taxon>
        <taxon>Malacostraca</taxon>
        <taxon>Eumalacostraca</taxon>
        <taxon>Eucarida</taxon>
        <taxon>Decapoda</taxon>
        <taxon>Pleocyemata</taxon>
        <taxon>Brachyura</taxon>
        <taxon>Eubrachyura</taxon>
        <taxon>Portunoidea</taxon>
        <taxon>Portunidae</taxon>
        <taxon>Portuninae</taxon>
        <taxon>Portunus</taxon>
    </lineage>
</organism>
<name>A0A5B7KBW4_PORTR</name>
<keyword evidence="3" id="KW-1185">Reference proteome</keyword>
<sequence>MQFMAQLEWPAAVGARGLSWLWKRSRRVAVAAVVVVAVVKVRAYVQKQQRRYNV</sequence>
<proteinExistence type="predicted"/>
<gene>
    <name evidence="2" type="ORF">E2C01_098054</name>
</gene>
<evidence type="ECO:0000313" key="3">
    <source>
        <dbReference type="Proteomes" id="UP000324222"/>
    </source>
</evidence>
<dbReference type="Proteomes" id="UP000324222">
    <property type="component" value="Unassembled WGS sequence"/>
</dbReference>
<keyword evidence="1" id="KW-1133">Transmembrane helix</keyword>
<dbReference type="EMBL" id="VSRR010131545">
    <property type="protein sequence ID" value="MPD02469.1"/>
    <property type="molecule type" value="Genomic_DNA"/>
</dbReference>
<evidence type="ECO:0000256" key="1">
    <source>
        <dbReference type="SAM" id="Phobius"/>
    </source>
</evidence>
<feature type="transmembrane region" description="Helical" evidence="1">
    <location>
        <begin position="28"/>
        <end position="45"/>
    </location>
</feature>
<keyword evidence="1" id="KW-0472">Membrane</keyword>
<dbReference type="AlphaFoldDB" id="A0A5B7KBW4"/>
<keyword evidence="1" id="KW-0812">Transmembrane</keyword>
<accession>A0A5B7KBW4</accession>
<protein>
    <submittedName>
        <fullName evidence="2">Uncharacterized protein</fullName>
    </submittedName>
</protein>
<comment type="caution">
    <text evidence="2">The sequence shown here is derived from an EMBL/GenBank/DDBJ whole genome shotgun (WGS) entry which is preliminary data.</text>
</comment>
<reference evidence="2 3" key="1">
    <citation type="submission" date="2019-05" db="EMBL/GenBank/DDBJ databases">
        <title>Another draft genome of Portunus trituberculatus and its Hox gene families provides insights of decapod evolution.</title>
        <authorList>
            <person name="Jeong J.-H."/>
            <person name="Song I."/>
            <person name="Kim S."/>
            <person name="Choi T."/>
            <person name="Kim D."/>
            <person name="Ryu S."/>
            <person name="Kim W."/>
        </authorList>
    </citation>
    <scope>NUCLEOTIDE SEQUENCE [LARGE SCALE GENOMIC DNA]</scope>
    <source>
        <tissue evidence="2">Muscle</tissue>
    </source>
</reference>